<feature type="non-terminal residue" evidence="2">
    <location>
        <position position="74"/>
    </location>
</feature>
<dbReference type="InterPro" id="IPR032675">
    <property type="entry name" value="LRR_dom_sf"/>
</dbReference>
<organism evidence="2 3">
    <name type="scientific">Trifolium medium</name>
    <dbReference type="NCBI Taxonomy" id="97028"/>
    <lineage>
        <taxon>Eukaryota</taxon>
        <taxon>Viridiplantae</taxon>
        <taxon>Streptophyta</taxon>
        <taxon>Embryophyta</taxon>
        <taxon>Tracheophyta</taxon>
        <taxon>Spermatophyta</taxon>
        <taxon>Magnoliopsida</taxon>
        <taxon>eudicotyledons</taxon>
        <taxon>Gunneridae</taxon>
        <taxon>Pentapetalae</taxon>
        <taxon>rosids</taxon>
        <taxon>fabids</taxon>
        <taxon>Fabales</taxon>
        <taxon>Fabaceae</taxon>
        <taxon>Papilionoideae</taxon>
        <taxon>50 kb inversion clade</taxon>
        <taxon>NPAAA clade</taxon>
        <taxon>Hologalegina</taxon>
        <taxon>IRL clade</taxon>
        <taxon>Trifolieae</taxon>
        <taxon>Trifolium</taxon>
    </lineage>
</organism>
<dbReference type="Pfam" id="PF25019">
    <property type="entry name" value="LRR_R13L1-DRL21"/>
    <property type="match status" value="1"/>
</dbReference>
<protein>
    <submittedName>
        <fullName evidence="2">NBS-LRR disease resistance protein</fullName>
    </submittedName>
</protein>
<dbReference type="AlphaFoldDB" id="A0A392QD01"/>
<keyword evidence="3" id="KW-1185">Reference proteome</keyword>
<accession>A0A392QD01</accession>
<proteinExistence type="predicted"/>
<evidence type="ECO:0000313" key="3">
    <source>
        <dbReference type="Proteomes" id="UP000265520"/>
    </source>
</evidence>
<sequence>MSKKDLHELCLSWSIDKEFNWTPIISAEQVLEVLQPHANLKSLKILNYDGSCFPGWIRILSSLVSLELRFCNNL</sequence>
<comment type="caution">
    <text evidence="2">The sequence shown here is derived from an EMBL/GenBank/DDBJ whole genome shotgun (WGS) entry which is preliminary data.</text>
</comment>
<dbReference type="InterPro" id="IPR056789">
    <property type="entry name" value="LRR_R13L1-DRL21"/>
</dbReference>
<reference evidence="2 3" key="1">
    <citation type="journal article" date="2018" name="Front. Plant Sci.">
        <title>Red Clover (Trifolium pratense) and Zigzag Clover (T. medium) - A Picture of Genomic Similarities and Differences.</title>
        <authorList>
            <person name="Dluhosova J."/>
            <person name="Istvanek J."/>
            <person name="Nedelnik J."/>
            <person name="Repkova J."/>
        </authorList>
    </citation>
    <scope>NUCLEOTIDE SEQUENCE [LARGE SCALE GENOMIC DNA]</scope>
    <source>
        <strain evidence="3">cv. 10/8</strain>
        <tissue evidence="2">Leaf</tissue>
    </source>
</reference>
<feature type="domain" description="R13L1/DRL21-like LRR repeat region" evidence="1">
    <location>
        <begin position="2"/>
        <end position="74"/>
    </location>
</feature>
<evidence type="ECO:0000313" key="2">
    <source>
        <dbReference type="EMBL" id="MCI21406.1"/>
    </source>
</evidence>
<dbReference type="Gene3D" id="3.80.10.10">
    <property type="entry name" value="Ribonuclease Inhibitor"/>
    <property type="match status" value="1"/>
</dbReference>
<dbReference type="EMBL" id="LXQA010124683">
    <property type="protein sequence ID" value="MCI21406.1"/>
    <property type="molecule type" value="Genomic_DNA"/>
</dbReference>
<name>A0A392QD01_9FABA</name>
<dbReference type="Proteomes" id="UP000265520">
    <property type="component" value="Unassembled WGS sequence"/>
</dbReference>
<evidence type="ECO:0000259" key="1">
    <source>
        <dbReference type="Pfam" id="PF25019"/>
    </source>
</evidence>